<dbReference type="InterPro" id="IPR036909">
    <property type="entry name" value="Cyt_c-like_dom_sf"/>
</dbReference>
<accession>A0ABV2KQF9</accession>
<sequence length="110" mass="12129">MKSRIPTFHLMVFGLAITIYTTNVDAQDGAERGKALVTQYCSECHVVGLMGGSPNPKAPPFRELSKRFPIDALEETFIDAIDTGHPGMPVFKATREQIDAIIDYIADVME</sequence>
<evidence type="ECO:0000313" key="6">
    <source>
        <dbReference type="EMBL" id="MET3663077.1"/>
    </source>
</evidence>
<proteinExistence type="predicted"/>
<evidence type="ECO:0000313" key="7">
    <source>
        <dbReference type="Proteomes" id="UP001549143"/>
    </source>
</evidence>
<comment type="caution">
    <text evidence="6">The sequence shown here is derived from an EMBL/GenBank/DDBJ whole genome shotgun (WGS) entry which is preliminary data.</text>
</comment>
<keyword evidence="3 4" id="KW-0408">Iron</keyword>
<dbReference type="PROSITE" id="PS51007">
    <property type="entry name" value="CYTC"/>
    <property type="match status" value="1"/>
</dbReference>
<evidence type="ECO:0000256" key="4">
    <source>
        <dbReference type="PROSITE-ProRule" id="PRU00433"/>
    </source>
</evidence>
<evidence type="ECO:0000256" key="1">
    <source>
        <dbReference type="ARBA" id="ARBA00022617"/>
    </source>
</evidence>
<keyword evidence="2 4" id="KW-0479">Metal-binding</keyword>
<evidence type="ECO:0000256" key="2">
    <source>
        <dbReference type="ARBA" id="ARBA00022723"/>
    </source>
</evidence>
<organism evidence="6 7">
    <name type="scientific">Aquamicrobium ahrensii</name>
    <dbReference type="NCBI Taxonomy" id="469551"/>
    <lineage>
        <taxon>Bacteria</taxon>
        <taxon>Pseudomonadati</taxon>
        <taxon>Pseudomonadota</taxon>
        <taxon>Alphaproteobacteria</taxon>
        <taxon>Hyphomicrobiales</taxon>
        <taxon>Phyllobacteriaceae</taxon>
        <taxon>Aquamicrobium</taxon>
    </lineage>
</organism>
<dbReference type="Proteomes" id="UP001549143">
    <property type="component" value="Unassembled WGS sequence"/>
</dbReference>
<feature type="domain" description="Cytochrome c" evidence="5">
    <location>
        <begin position="28"/>
        <end position="109"/>
    </location>
</feature>
<keyword evidence="7" id="KW-1185">Reference proteome</keyword>
<evidence type="ECO:0000256" key="3">
    <source>
        <dbReference type="ARBA" id="ARBA00023004"/>
    </source>
</evidence>
<keyword evidence="1 4" id="KW-0349">Heme</keyword>
<dbReference type="SUPFAM" id="SSF46626">
    <property type="entry name" value="Cytochrome c"/>
    <property type="match status" value="1"/>
</dbReference>
<dbReference type="EMBL" id="JBEPMN010000019">
    <property type="protein sequence ID" value="MET3663077.1"/>
    <property type="molecule type" value="Genomic_DNA"/>
</dbReference>
<reference evidence="6 7" key="1">
    <citation type="submission" date="2024-06" db="EMBL/GenBank/DDBJ databases">
        <title>Genomic Encyclopedia of Type Strains, Phase IV (KMG-IV): sequencing the most valuable type-strain genomes for metagenomic binning, comparative biology and taxonomic classification.</title>
        <authorList>
            <person name="Goeker M."/>
        </authorList>
    </citation>
    <scope>NUCLEOTIDE SEQUENCE [LARGE SCALE GENOMIC DNA]</scope>
    <source>
        <strain evidence="6 7">DSM 19730</strain>
    </source>
</reference>
<dbReference type="Pfam" id="PF13442">
    <property type="entry name" value="Cytochrome_CBB3"/>
    <property type="match status" value="1"/>
</dbReference>
<name>A0ABV2KQF9_9HYPH</name>
<dbReference type="InterPro" id="IPR009056">
    <property type="entry name" value="Cyt_c-like_dom"/>
</dbReference>
<dbReference type="RefSeq" id="WP_354152900.1">
    <property type="nucleotide sequence ID" value="NZ_JBEPMN010000019.1"/>
</dbReference>
<dbReference type="Gene3D" id="1.10.760.10">
    <property type="entry name" value="Cytochrome c-like domain"/>
    <property type="match status" value="1"/>
</dbReference>
<evidence type="ECO:0000259" key="5">
    <source>
        <dbReference type="PROSITE" id="PS51007"/>
    </source>
</evidence>
<protein>
    <submittedName>
        <fullName evidence="6">Mono/diheme cytochrome c family protein</fullName>
    </submittedName>
</protein>
<gene>
    <name evidence="6" type="ORF">ABID44_003432</name>
</gene>